<name>A0A8J3CIL3_9PSEU</name>
<proteinExistence type="predicted"/>
<sequence length="288" mass="32893">MIRPRVLPRIRDRMVWLLTDPDSDLRRVVDDDEGLLLDTVARHLTTGALYWVTADMAALATAAGRSLDTVRWCSQDRPAPTGLMVMDGGVGWMPYQGVDYPIDALSWGPGPDGLLLCLWLARRRLDDRLAPHGAAVVPERTAALLPVLGHTMPVHSEDHPVTALPDHLRTLATTLAAAWHLMDQPTLSEQRPAPIDRGLRRVYTRQQRPEPAVTLIDLRSRYRPTDPDQQPDLHPSRYHHRWVVRGHWRWQAHGPDHTLRKRIYITDHLKGPHGAPLLRHERVNVWRR</sequence>
<accession>A0A8J3CIL3</accession>
<dbReference type="AlphaFoldDB" id="A0A8J3CIL3"/>
<organism evidence="1 2">
    <name type="scientific">Longimycelium tulufanense</name>
    <dbReference type="NCBI Taxonomy" id="907463"/>
    <lineage>
        <taxon>Bacteria</taxon>
        <taxon>Bacillati</taxon>
        <taxon>Actinomycetota</taxon>
        <taxon>Actinomycetes</taxon>
        <taxon>Pseudonocardiales</taxon>
        <taxon>Pseudonocardiaceae</taxon>
        <taxon>Longimycelium</taxon>
    </lineage>
</organism>
<evidence type="ECO:0000313" key="1">
    <source>
        <dbReference type="EMBL" id="GGM82813.1"/>
    </source>
</evidence>
<dbReference type="RefSeq" id="WP_189061959.1">
    <property type="nucleotide sequence ID" value="NZ_BMMK01000057.1"/>
</dbReference>
<keyword evidence="2" id="KW-1185">Reference proteome</keyword>
<reference evidence="1" key="1">
    <citation type="journal article" date="2014" name="Int. J. Syst. Evol. Microbiol.">
        <title>Complete genome sequence of Corynebacterium casei LMG S-19264T (=DSM 44701T), isolated from a smear-ripened cheese.</title>
        <authorList>
            <consortium name="US DOE Joint Genome Institute (JGI-PGF)"/>
            <person name="Walter F."/>
            <person name="Albersmeier A."/>
            <person name="Kalinowski J."/>
            <person name="Ruckert C."/>
        </authorList>
    </citation>
    <scope>NUCLEOTIDE SEQUENCE</scope>
    <source>
        <strain evidence="1">CGMCC 4.5737</strain>
    </source>
</reference>
<reference evidence="1" key="2">
    <citation type="submission" date="2020-09" db="EMBL/GenBank/DDBJ databases">
        <authorList>
            <person name="Sun Q."/>
            <person name="Zhou Y."/>
        </authorList>
    </citation>
    <scope>NUCLEOTIDE SEQUENCE</scope>
    <source>
        <strain evidence="1">CGMCC 4.5737</strain>
    </source>
</reference>
<protein>
    <submittedName>
        <fullName evidence="1">Uncharacterized protein</fullName>
    </submittedName>
</protein>
<dbReference type="Proteomes" id="UP000637578">
    <property type="component" value="Unassembled WGS sequence"/>
</dbReference>
<evidence type="ECO:0000313" key="2">
    <source>
        <dbReference type="Proteomes" id="UP000637578"/>
    </source>
</evidence>
<dbReference type="EMBL" id="BMMK01000057">
    <property type="protein sequence ID" value="GGM82813.1"/>
    <property type="molecule type" value="Genomic_DNA"/>
</dbReference>
<gene>
    <name evidence="1" type="ORF">GCM10012275_61650</name>
</gene>
<comment type="caution">
    <text evidence="1">The sequence shown here is derived from an EMBL/GenBank/DDBJ whole genome shotgun (WGS) entry which is preliminary data.</text>
</comment>